<dbReference type="PANTHER" id="PTHR23131">
    <property type="entry name" value="ENDORIBONUCLEASE LACTB2"/>
    <property type="match status" value="1"/>
</dbReference>
<evidence type="ECO:0000259" key="5">
    <source>
        <dbReference type="SMART" id="SM00849"/>
    </source>
</evidence>
<dbReference type="InterPro" id="IPR050662">
    <property type="entry name" value="Sec-metab_biosynth-thioest"/>
</dbReference>
<dbReference type="GO" id="GO:0046872">
    <property type="term" value="F:metal ion binding"/>
    <property type="evidence" value="ECO:0007669"/>
    <property type="project" value="UniProtKB-KW"/>
</dbReference>
<dbReference type="AlphaFoldDB" id="A0A1Y2FDM9"/>
<dbReference type="STRING" id="56484.A0A1Y2FDM9"/>
<dbReference type="GO" id="GO:0016787">
    <property type="term" value="F:hydrolase activity"/>
    <property type="evidence" value="ECO:0007669"/>
    <property type="project" value="UniProtKB-KW"/>
</dbReference>
<dbReference type="Proteomes" id="UP000193685">
    <property type="component" value="Unassembled WGS sequence"/>
</dbReference>
<accession>A0A1Y2FDM9</accession>
<dbReference type="OrthoDB" id="17458at2759"/>
<keyword evidence="2" id="KW-0479">Metal-binding</keyword>
<dbReference type="OMA" id="GDHVMAW"/>
<gene>
    <name evidence="6" type="ORF">BCR37DRAFT_348287</name>
</gene>
<reference evidence="6 7" key="1">
    <citation type="submission" date="2016-07" db="EMBL/GenBank/DDBJ databases">
        <title>Pervasive Adenine N6-methylation of Active Genes in Fungi.</title>
        <authorList>
            <consortium name="DOE Joint Genome Institute"/>
            <person name="Mondo S.J."/>
            <person name="Dannebaum R.O."/>
            <person name="Kuo R.C."/>
            <person name="Labutti K."/>
            <person name="Haridas S."/>
            <person name="Kuo A."/>
            <person name="Salamov A."/>
            <person name="Ahrendt S.R."/>
            <person name="Lipzen A."/>
            <person name="Sullivan W."/>
            <person name="Andreopoulos W.B."/>
            <person name="Clum A."/>
            <person name="Lindquist E."/>
            <person name="Daum C."/>
            <person name="Ramamoorthy G.K."/>
            <person name="Gryganskyi A."/>
            <person name="Culley D."/>
            <person name="Magnuson J.K."/>
            <person name="James T.Y."/>
            <person name="O'Malley M.A."/>
            <person name="Stajich J.E."/>
            <person name="Spatafora J.W."/>
            <person name="Visel A."/>
            <person name="Grigoriev I.V."/>
        </authorList>
    </citation>
    <scope>NUCLEOTIDE SEQUENCE [LARGE SCALE GENOMIC DNA]</scope>
    <source>
        <strain evidence="6 7">12-1054</strain>
    </source>
</reference>
<dbReference type="GeneID" id="63784435"/>
<proteinExistence type="inferred from homology"/>
<dbReference type="InterPro" id="IPR047921">
    <property type="entry name" value="LACTB2-like_MBL-fold"/>
</dbReference>
<comment type="caution">
    <text evidence="6">The sequence shown here is derived from an EMBL/GenBank/DDBJ whole genome shotgun (WGS) entry which is preliminary data.</text>
</comment>
<evidence type="ECO:0000313" key="6">
    <source>
        <dbReference type="EMBL" id="ORY81524.1"/>
    </source>
</evidence>
<evidence type="ECO:0000256" key="1">
    <source>
        <dbReference type="ARBA" id="ARBA00006759"/>
    </source>
</evidence>
<keyword evidence="4" id="KW-0862">Zinc</keyword>
<evidence type="ECO:0000313" key="7">
    <source>
        <dbReference type="Proteomes" id="UP000193685"/>
    </source>
</evidence>
<dbReference type="RefSeq" id="XP_040724900.1">
    <property type="nucleotide sequence ID" value="XM_040867836.1"/>
</dbReference>
<dbReference type="InterPro" id="IPR001279">
    <property type="entry name" value="Metallo-B-lactamas"/>
</dbReference>
<dbReference type="GO" id="GO:0044550">
    <property type="term" value="P:secondary metabolite biosynthetic process"/>
    <property type="evidence" value="ECO:0007669"/>
    <property type="project" value="TreeGrafter"/>
</dbReference>
<organism evidence="6 7">
    <name type="scientific">Protomyces lactucae-debilis</name>
    <dbReference type="NCBI Taxonomy" id="2754530"/>
    <lineage>
        <taxon>Eukaryota</taxon>
        <taxon>Fungi</taxon>
        <taxon>Dikarya</taxon>
        <taxon>Ascomycota</taxon>
        <taxon>Taphrinomycotina</taxon>
        <taxon>Taphrinomycetes</taxon>
        <taxon>Taphrinales</taxon>
        <taxon>Protomycetaceae</taxon>
        <taxon>Protomyces</taxon>
    </lineage>
</organism>
<dbReference type="Pfam" id="PF00753">
    <property type="entry name" value="Lactamase_B"/>
    <property type="match status" value="1"/>
</dbReference>
<dbReference type="InterPro" id="IPR036388">
    <property type="entry name" value="WH-like_DNA-bd_sf"/>
</dbReference>
<feature type="domain" description="Metallo-beta-lactamase" evidence="5">
    <location>
        <begin position="33"/>
        <end position="201"/>
    </location>
</feature>
<evidence type="ECO:0000256" key="4">
    <source>
        <dbReference type="ARBA" id="ARBA00022833"/>
    </source>
</evidence>
<comment type="similarity">
    <text evidence="1">Belongs to the metallo-beta-lactamase superfamily. Glyoxalase II family.</text>
</comment>
<dbReference type="FunFam" id="3.60.15.10:FF:000041">
    <property type="entry name" value="Metallo-beta-lactamase domain protein"/>
    <property type="match status" value="1"/>
</dbReference>
<dbReference type="SMART" id="SM00849">
    <property type="entry name" value="Lactamase_B"/>
    <property type="match status" value="1"/>
</dbReference>
<dbReference type="Gene3D" id="1.10.10.10">
    <property type="entry name" value="Winged helix-like DNA-binding domain superfamily/Winged helix DNA-binding domain"/>
    <property type="match status" value="1"/>
</dbReference>
<dbReference type="Pfam" id="PF17778">
    <property type="entry name" value="WHD_BLACT"/>
    <property type="match status" value="1"/>
</dbReference>
<keyword evidence="3" id="KW-0378">Hydrolase</keyword>
<keyword evidence="7" id="KW-1185">Reference proteome</keyword>
<protein>
    <submittedName>
        <fullName evidence="6">Beta-lactamase-like protein</fullName>
    </submittedName>
</protein>
<dbReference type="CDD" id="cd07722">
    <property type="entry name" value="LACTB2-like_MBL-fold"/>
    <property type="match status" value="1"/>
</dbReference>
<dbReference type="PANTHER" id="PTHR23131:SF0">
    <property type="entry name" value="ENDORIBONUCLEASE LACTB2"/>
    <property type="match status" value="1"/>
</dbReference>
<dbReference type="EMBL" id="MCFI01000011">
    <property type="protein sequence ID" value="ORY81524.1"/>
    <property type="molecule type" value="Genomic_DNA"/>
</dbReference>
<dbReference type="Gene3D" id="3.60.15.10">
    <property type="entry name" value="Ribonuclease Z/Hydroxyacylglutathione hydrolase-like"/>
    <property type="match status" value="1"/>
</dbReference>
<sequence>MNTLPKVPDIARLSPRVIRILGQNGPSKFVLQGTNTYLIGTGPERILLDTGDQCDAYLPFLAKVLDEERCTITKVLLSHWHHDHVEGLPGVRQLLAQRDAKDSHALQVWKFPHEDDEADWQALKDNDEIQTTGATLRALHTPGHASDHLSFLLLEEGAVFTADMILGGSTSVFEDLSAYMASLRKLQALGKDLVGRLYPGHGLEMENGLSVVQEYIHHRQAREDEIVKLLRHRAQSQGLHKASAMDLVKVIYKDVNPDLYPAAAHGVDLHLQKLQQDGQVEGLAEEDGQGDAVWRLKPNARI</sequence>
<dbReference type="InterPro" id="IPR041516">
    <property type="entry name" value="LACTB2_WH"/>
</dbReference>
<dbReference type="InterPro" id="IPR036866">
    <property type="entry name" value="RibonucZ/Hydroxyglut_hydro"/>
</dbReference>
<name>A0A1Y2FDM9_PROLT</name>
<dbReference type="SUPFAM" id="SSF56281">
    <property type="entry name" value="Metallo-hydrolase/oxidoreductase"/>
    <property type="match status" value="1"/>
</dbReference>
<evidence type="ECO:0000256" key="2">
    <source>
        <dbReference type="ARBA" id="ARBA00022723"/>
    </source>
</evidence>
<evidence type="ECO:0000256" key="3">
    <source>
        <dbReference type="ARBA" id="ARBA00022801"/>
    </source>
</evidence>